<gene>
    <name evidence="2" type="ORF">IW261DRAFT_1424414</name>
</gene>
<feature type="region of interest" description="Disordered" evidence="1">
    <location>
        <begin position="134"/>
        <end position="155"/>
    </location>
</feature>
<keyword evidence="3" id="KW-1185">Reference proteome</keyword>
<name>A0AA39NV12_9AGAR</name>
<reference evidence="2" key="1">
    <citation type="submission" date="2023-06" db="EMBL/GenBank/DDBJ databases">
        <authorList>
            <consortium name="Lawrence Berkeley National Laboratory"/>
            <person name="Ahrendt S."/>
            <person name="Sahu N."/>
            <person name="Indic B."/>
            <person name="Wong-Bajracharya J."/>
            <person name="Merenyi Z."/>
            <person name="Ke H.-M."/>
            <person name="Monk M."/>
            <person name="Kocsube S."/>
            <person name="Drula E."/>
            <person name="Lipzen A."/>
            <person name="Balint B."/>
            <person name="Henrissat B."/>
            <person name="Andreopoulos B."/>
            <person name="Martin F.M."/>
            <person name="Harder C.B."/>
            <person name="Rigling D."/>
            <person name="Ford K.L."/>
            <person name="Foster G.D."/>
            <person name="Pangilinan J."/>
            <person name="Papanicolaou A."/>
            <person name="Barry K."/>
            <person name="LaButti K."/>
            <person name="Viragh M."/>
            <person name="Koriabine M."/>
            <person name="Yan M."/>
            <person name="Riley R."/>
            <person name="Champramary S."/>
            <person name="Plett K.L."/>
            <person name="Tsai I.J."/>
            <person name="Slot J."/>
            <person name="Sipos G."/>
            <person name="Plett J."/>
            <person name="Nagy L.G."/>
            <person name="Grigoriev I.V."/>
        </authorList>
    </citation>
    <scope>NUCLEOTIDE SEQUENCE</scope>
    <source>
        <strain evidence="2">ICMP 16352</strain>
    </source>
</reference>
<organism evidence="2 3">
    <name type="scientific">Armillaria novae-zelandiae</name>
    <dbReference type="NCBI Taxonomy" id="153914"/>
    <lineage>
        <taxon>Eukaryota</taxon>
        <taxon>Fungi</taxon>
        <taxon>Dikarya</taxon>
        <taxon>Basidiomycota</taxon>
        <taxon>Agaricomycotina</taxon>
        <taxon>Agaricomycetes</taxon>
        <taxon>Agaricomycetidae</taxon>
        <taxon>Agaricales</taxon>
        <taxon>Marasmiineae</taxon>
        <taxon>Physalacriaceae</taxon>
        <taxon>Armillaria</taxon>
    </lineage>
</organism>
<evidence type="ECO:0000256" key="1">
    <source>
        <dbReference type="SAM" id="MobiDB-lite"/>
    </source>
</evidence>
<accession>A0AA39NV12</accession>
<sequence length="155" mass="15973">MGVDDFEEEVELEDIELMDVSLVAKDMLPPASLVGEAGDLAPPEHAVLISEGVAPFPGHSRGTGSTREVVFAVGGKEIGIERDGGGTATTRGLQTAYTAAIVPLHTIAIATAVPDARLRPVVAVVRATLVIDGNGGDGKQGAKHGDHSYGPRRVS</sequence>
<comment type="caution">
    <text evidence="2">The sequence shown here is derived from an EMBL/GenBank/DDBJ whole genome shotgun (WGS) entry which is preliminary data.</text>
</comment>
<proteinExistence type="predicted"/>
<dbReference type="EMBL" id="JAUEPR010000041">
    <property type="protein sequence ID" value="KAK0472359.1"/>
    <property type="molecule type" value="Genomic_DNA"/>
</dbReference>
<evidence type="ECO:0000313" key="3">
    <source>
        <dbReference type="Proteomes" id="UP001175227"/>
    </source>
</evidence>
<protein>
    <submittedName>
        <fullName evidence="2">Uncharacterized protein</fullName>
    </submittedName>
</protein>
<evidence type="ECO:0000313" key="2">
    <source>
        <dbReference type="EMBL" id="KAK0472359.1"/>
    </source>
</evidence>
<dbReference type="AlphaFoldDB" id="A0AA39NV12"/>
<dbReference type="Proteomes" id="UP001175227">
    <property type="component" value="Unassembled WGS sequence"/>
</dbReference>